<dbReference type="OrthoDB" id="1439134at2"/>
<dbReference type="InterPro" id="IPR025459">
    <property type="entry name" value="DUF4279"/>
</dbReference>
<sequence>MAKNKVVLDLRISGFEDIKHDELTQLIGFQPIMVFVIGDKRNPRNPNSPLIKRNSWLMGSGLDEYASFDDQMNAMLTIIESKLDIFRDLSKKYYCEFSCAIFTYADNGESTPWIHLDSRYNKLIKEVDIEFDLDLYAWPDTDEDE</sequence>
<dbReference type="EMBL" id="RBKU01000001">
    <property type="protein sequence ID" value="RKR85078.1"/>
    <property type="molecule type" value="Genomic_DNA"/>
</dbReference>
<dbReference type="Proteomes" id="UP000268007">
    <property type="component" value="Unassembled WGS sequence"/>
</dbReference>
<gene>
    <name evidence="1" type="ORF">BDD43_5334</name>
</gene>
<protein>
    <submittedName>
        <fullName evidence="1">Uncharacterized protein DUF4279</fullName>
    </submittedName>
</protein>
<reference evidence="1 2" key="1">
    <citation type="submission" date="2018-10" db="EMBL/GenBank/DDBJ databases">
        <title>Genomic Encyclopedia of Archaeal and Bacterial Type Strains, Phase II (KMG-II): from individual species to whole genera.</title>
        <authorList>
            <person name="Goeker M."/>
        </authorList>
    </citation>
    <scope>NUCLEOTIDE SEQUENCE [LARGE SCALE GENOMIC DNA]</scope>
    <source>
        <strain evidence="1 2">DSM 18602</strain>
    </source>
</reference>
<proteinExistence type="predicted"/>
<accession>A0A495J9C4</accession>
<evidence type="ECO:0000313" key="2">
    <source>
        <dbReference type="Proteomes" id="UP000268007"/>
    </source>
</evidence>
<evidence type="ECO:0000313" key="1">
    <source>
        <dbReference type="EMBL" id="RKR85078.1"/>
    </source>
</evidence>
<dbReference type="RefSeq" id="WP_121201158.1">
    <property type="nucleotide sequence ID" value="NZ_RBKU01000001.1"/>
</dbReference>
<dbReference type="AlphaFoldDB" id="A0A495J9C4"/>
<organism evidence="1 2">
    <name type="scientific">Mucilaginibacter gracilis</name>
    <dbReference type="NCBI Taxonomy" id="423350"/>
    <lineage>
        <taxon>Bacteria</taxon>
        <taxon>Pseudomonadati</taxon>
        <taxon>Bacteroidota</taxon>
        <taxon>Sphingobacteriia</taxon>
        <taxon>Sphingobacteriales</taxon>
        <taxon>Sphingobacteriaceae</taxon>
        <taxon>Mucilaginibacter</taxon>
    </lineage>
</organism>
<keyword evidence="2" id="KW-1185">Reference proteome</keyword>
<name>A0A495J9C4_9SPHI</name>
<dbReference type="Pfam" id="PF14106">
    <property type="entry name" value="DUF4279"/>
    <property type="match status" value="1"/>
</dbReference>
<comment type="caution">
    <text evidence="1">The sequence shown here is derived from an EMBL/GenBank/DDBJ whole genome shotgun (WGS) entry which is preliminary data.</text>
</comment>